<accession>A0A1Y2I4P8</accession>
<feature type="chain" id="PRO_5012282422" evidence="13">
    <location>
        <begin position="33"/>
        <end position="1039"/>
    </location>
</feature>
<evidence type="ECO:0000256" key="1">
    <source>
        <dbReference type="ARBA" id="ARBA00004141"/>
    </source>
</evidence>
<evidence type="ECO:0000256" key="6">
    <source>
        <dbReference type="ARBA" id="ARBA00022729"/>
    </source>
</evidence>
<keyword evidence="11" id="KW-0449">Lipoprotein</keyword>
<dbReference type="EMBL" id="MCFL01000002">
    <property type="protein sequence ID" value="ORZ41013.1"/>
    <property type="molecule type" value="Genomic_DNA"/>
</dbReference>
<keyword evidence="5 12" id="KW-0812">Transmembrane</keyword>
<dbReference type="InterPro" id="IPR003760">
    <property type="entry name" value="PnrA-like"/>
</dbReference>
<dbReference type="PANTHER" id="PTHR34296:SF2">
    <property type="entry name" value="ABC TRANSPORTER GUANOSINE-BINDING PROTEIN NUPN"/>
    <property type="match status" value="1"/>
</dbReference>
<feature type="transmembrane region" description="Helical" evidence="12">
    <location>
        <begin position="950"/>
        <end position="973"/>
    </location>
</feature>
<feature type="domain" description="G-protein coupled receptors family 3 profile" evidence="14">
    <location>
        <begin position="742"/>
        <end position="976"/>
    </location>
</feature>
<dbReference type="GO" id="GO:0005886">
    <property type="term" value="C:plasma membrane"/>
    <property type="evidence" value="ECO:0007669"/>
    <property type="project" value="UniProtKB-SubCell"/>
</dbReference>
<feature type="transmembrane region" description="Helical" evidence="12">
    <location>
        <begin position="739"/>
        <end position="760"/>
    </location>
</feature>
<dbReference type="Gene3D" id="2.120.10.80">
    <property type="entry name" value="Kelch-type beta propeller"/>
    <property type="match status" value="2"/>
</dbReference>
<dbReference type="InterPro" id="IPR017978">
    <property type="entry name" value="GPCR_3_C"/>
</dbReference>
<feature type="transmembrane region" description="Helical" evidence="12">
    <location>
        <begin position="890"/>
        <end position="910"/>
    </location>
</feature>
<keyword evidence="10" id="KW-0325">Glycoprotein</keyword>
<evidence type="ECO:0000256" key="3">
    <source>
        <dbReference type="ARBA" id="ARBA00008610"/>
    </source>
</evidence>
<evidence type="ECO:0000256" key="5">
    <source>
        <dbReference type="ARBA" id="ARBA00022692"/>
    </source>
</evidence>
<evidence type="ECO:0000256" key="9">
    <source>
        <dbReference type="ARBA" id="ARBA00023170"/>
    </source>
</evidence>
<organism evidence="15 16">
    <name type="scientific">Catenaria anguillulae PL171</name>
    <dbReference type="NCBI Taxonomy" id="765915"/>
    <lineage>
        <taxon>Eukaryota</taxon>
        <taxon>Fungi</taxon>
        <taxon>Fungi incertae sedis</taxon>
        <taxon>Blastocladiomycota</taxon>
        <taxon>Blastocladiomycetes</taxon>
        <taxon>Blastocladiales</taxon>
        <taxon>Catenariaceae</taxon>
        <taxon>Catenaria</taxon>
    </lineage>
</organism>
<sequence length="1039" mass="110417">MSVGRVNNQGRLPCWVVLLAGLALVLANLVLAQQQLKVHVITNTDPVTTPFSGAAMRGCTDLATDGSVRCRNTIMAGFNDAAALAAAWEAVINGGDDEVFIGASFSFAGVAATLSPKYPLKVFVVVDSNIKPNDQKNTIGIVFAEDQAGFLAGALAGVFTNTRRVGVVGGIPFPPVKRFVNGFIMGAISVCPTCEAYSQYVPSFGSAALGIAAADNLLARGVDTLFGAGGGMGSQAILRAATQGAWAIGVDTDESQTTFRNRAEVSQLLSSALKRADTAVKTAIDYVKRGQRGGFNLVLDASLDGVGLADLVTTAQRNFSTEVTVAIKTTGDSCATTTFSPRSTVLNLIRSSLQRRMISTGVSSVTGDLQPLSAAANKTWYDQTPWGERNQMLPNHQGHSAVVISENRILVWGGQNQFAEFPQHMLQFDFDRYSWSRVAGATDTRPTGRMFHAMGHDSVSNSMFIFGGQTAIVNGNLAAAVLGDTWKYDVTARTWSQVNTPSNGAPSARTNMAHAVLGRNLYVFGGISSTGMVQGDLWRFDMGASTWSQVSATGSVPPALQHATLAPVNGTSLILYGGALASTENSNTLYILDVSSNSWRIHKPSILSSGPPPAAERMRAISVDSRRVLFTGGITAQGVLNTTWVWKMDEDKWDPSAYGPLPGGLHSHALVSLNQSAFANACAFRVDTTNVPTCTPQSVHALLAISGVTNRPGGGVSISFANPDPPPPPVGTVDAGAKWGVTVINIIGIAIGVLLVGFVLKNRTHKAIKAANPPFCLIILFGAILAHIGLIGSGWDPEQRSGSMQTAFLLGGGYVLMFSALVTKIYLVYSIFTSKRIVKRKMSRYYAVTFFAFLIQMLLAGLWYVFDSQPVVTLNIAGTVWFIRSMDSNWVVLCSMPVVVLTLFGLFFAFKTRSVQSQFNEGQYVAMATYAIALTLLIVGTVTLLLQQPLVQYIIAGILTSLTTLAVQLIFFVPKVQASTTASQQALRCKYCKQMIATTSSVTGGGTASSPFSATGKQRLLANTSTQMPVRSVSTASKS</sequence>
<feature type="transmembrane region" description="Helical" evidence="12">
    <location>
        <begin position="772"/>
        <end position="795"/>
    </location>
</feature>
<dbReference type="SUPFAM" id="SSF50965">
    <property type="entry name" value="Galactose oxidase, central domain"/>
    <property type="match status" value="2"/>
</dbReference>
<keyword evidence="6 13" id="KW-0732">Signal</keyword>
<dbReference type="Proteomes" id="UP000193411">
    <property type="component" value="Unassembled WGS sequence"/>
</dbReference>
<feature type="signal peptide" evidence="13">
    <location>
        <begin position="1"/>
        <end position="32"/>
    </location>
</feature>
<dbReference type="CDD" id="cd06354">
    <property type="entry name" value="PBP1_PrnA-like"/>
    <property type="match status" value="1"/>
</dbReference>
<name>A0A1Y2I4P8_9FUNG</name>
<keyword evidence="9" id="KW-0675">Receptor</keyword>
<evidence type="ECO:0000313" key="16">
    <source>
        <dbReference type="Proteomes" id="UP000193411"/>
    </source>
</evidence>
<keyword evidence="4" id="KW-1003">Cell membrane</keyword>
<comment type="similarity">
    <text evidence="3">Belongs to the BMP lipoprotein family.</text>
</comment>
<evidence type="ECO:0000256" key="7">
    <source>
        <dbReference type="ARBA" id="ARBA00022989"/>
    </source>
</evidence>
<gene>
    <name evidence="15" type="ORF">BCR44DRAFT_1424207</name>
</gene>
<reference evidence="15 16" key="1">
    <citation type="submission" date="2016-07" db="EMBL/GenBank/DDBJ databases">
        <title>Pervasive Adenine N6-methylation of Active Genes in Fungi.</title>
        <authorList>
            <consortium name="DOE Joint Genome Institute"/>
            <person name="Mondo S.J."/>
            <person name="Dannebaum R.O."/>
            <person name="Kuo R.C."/>
            <person name="Labutti K."/>
            <person name="Haridas S."/>
            <person name="Kuo A."/>
            <person name="Salamov A."/>
            <person name="Ahrendt S.R."/>
            <person name="Lipzen A."/>
            <person name="Sullivan W."/>
            <person name="Andreopoulos W.B."/>
            <person name="Clum A."/>
            <person name="Lindquist E."/>
            <person name="Daum C."/>
            <person name="Ramamoorthy G.K."/>
            <person name="Gryganskyi A."/>
            <person name="Culley D."/>
            <person name="Magnuson J.K."/>
            <person name="James T.Y."/>
            <person name="O'Malley M.A."/>
            <person name="Stajich J.E."/>
            <person name="Spatafora J.W."/>
            <person name="Visel A."/>
            <person name="Grigoriev I.V."/>
        </authorList>
    </citation>
    <scope>NUCLEOTIDE SEQUENCE [LARGE SCALE GENOMIC DNA]</scope>
    <source>
        <strain evidence="15 16">PL171</strain>
    </source>
</reference>
<dbReference type="STRING" id="765915.A0A1Y2I4P8"/>
<evidence type="ECO:0000256" key="13">
    <source>
        <dbReference type="SAM" id="SignalP"/>
    </source>
</evidence>
<feature type="transmembrane region" description="Helical" evidence="12">
    <location>
        <begin position="807"/>
        <end position="832"/>
    </location>
</feature>
<evidence type="ECO:0000256" key="2">
    <source>
        <dbReference type="ARBA" id="ARBA00004193"/>
    </source>
</evidence>
<dbReference type="PANTHER" id="PTHR34296">
    <property type="entry name" value="TRANSCRIPTIONAL ACTIVATOR PROTEIN MED"/>
    <property type="match status" value="1"/>
</dbReference>
<dbReference type="InterPro" id="IPR050957">
    <property type="entry name" value="BMP_lipoprotein"/>
</dbReference>
<evidence type="ECO:0000256" key="12">
    <source>
        <dbReference type="SAM" id="Phobius"/>
    </source>
</evidence>
<dbReference type="GO" id="GO:0004930">
    <property type="term" value="F:G protein-coupled receptor activity"/>
    <property type="evidence" value="ECO:0007669"/>
    <property type="project" value="InterPro"/>
</dbReference>
<protein>
    <submittedName>
        <fullName evidence="15">Basic membrane protein-domain-containing protein</fullName>
    </submittedName>
</protein>
<evidence type="ECO:0000256" key="11">
    <source>
        <dbReference type="ARBA" id="ARBA00023288"/>
    </source>
</evidence>
<dbReference type="Pfam" id="PF02608">
    <property type="entry name" value="Bmp"/>
    <property type="match status" value="1"/>
</dbReference>
<dbReference type="OrthoDB" id="2151837at2759"/>
<dbReference type="InterPro" id="IPR000337">
    <property type="entry name" value="GPCR_3"/>
</dbReference>
<dbReference type="CDD" id="cd15047">
    <property type="entry name" value="7tmC_GABA-B-like"/>
    <property type="match status" value="1"/>
</dbReference>
<dbReference type="InterPro" id="IPR011043">
    <property type="entry name" value="Gal_Oxase/kelch_b-propeller"/>
</dbReference>
<dbReference type="PROSITE" id="PS50259">
    <property type="entry name" value="G_PROTEIN_RECEP_F3_4"/>
    <property type="match status" value="1"/>
</dbReference>
<keyword evidence="16" id="KW-1185">Reference proteome</keyword>
<dbReference type="PRINTS" id="PR00248">
    <property type="entry name" value="GPCRMGR"/>
</dbReference>
<dbReference type="Pfam" id="PF24681">
    <property type="entry name" value="Kelch_KLHDC2_KLHL20_DRC7"/>
    <property type="match status" value="1"/>
</dbReference>
<feature type="transmembrane region" description="Helical" evidence="12">
    <location>
        <begin position="922"/>
        <end position="944"/>
    </location>
</feature>
<dbReference type="SUPFAM" id="SSF53822">
    <property type="entry name" value="Periplasmic binding protein-like I"/>
    <property type="match status" value="1"/>
</dbReference>
<dbReference type="AlphaFoldDB" id="A0A1Y2I4P8"/>
<evidence type="ECO:0000259" key="14">
    <source>
        <dbReference type="PROSITE" id="PS50259"/>
    </source>
</evidence>
<dbReference type="InterPro" id="IPR028082">
    <property type="entry name" value="Peripla_BP_I"/>
</dbReference>
<comment type="caution">
    <text evidence="15">The sequence shown here is derived from an EMBL/GenBank/DDBJ whole genome shotgun (WGS) entry which is preliminary data.</text>
</comment>
<evidence type="ECO:0000313" key="15">
    <source>
        <dbReference type="EMBL" id="ORZ41013.1"/>
    </source>
</evidence>
<dbReference type="InterPro" id="IPR015915">
    <property type="entry name" value="Kelch-typ_b-propeller"/>
</dbReference>
<keyword evidence="7 12" id="KW-1133">Transmembrane helix</keyword>
<evidence type="ECO:0000256" key="8">
    <source>
        <dbReference type="ARBA" id="ARBA00023136"/>
    </source>
</evidence>
<dbReference type="Gene3D" id="3.40.50.2300">
    <property type="match status" value="2"/>
</dbReference>
<dbReference type="Pfam" id="PF00003">
    <property type="entry name" value="7tm_3"/>
    <property type="match status" value="1"/>
</dbReference>
<proteinExistence type="inferred from homology"/>
<keyword evidence="8 12" id="KW-0472">Membrane</keyword>
<evidence type="ECO:0000256" key="4">
    <source>
        <dbReference type="ARBA" id="ARBA00022475"/>
    </source>
</evidence>
<feature type="transmembrane region" description="Helical" evidence="12">
    <location>
        <begin position="844"/>
        <end position="866"/>
    </location>
</feature>
<comment type="subcellular location">
    <subcellularLocation>
        <location evidence="2">Cell membrane</location>
        <topology evidence="2">Lipid-anchor</topology>
    </subcellularLocation>
    <subcellularLocation>
        <location evidence="1">Membrane</location>
        <topology evidence="1">Multi-pass membrane protein</topology>
    </subcellularLocation>
</comment>
<evidence type="ECO:0000256" key="10">
    <source>
        <dbReference type="ARBA" id="ARBA00023180"/>
    </source>
</evidence>